<keyword evidence="8" id="KW-0472">Membrane</keyword>
<feature type="compositionally biased region" description="Low complexity" evidence="7">
    <location>
        <begin position="1738"/>
        <end position="1756"/>
    </location>
</feature>
<feature type="region of interest" description="Disordered" evidence="7">
    <location>
        <begin position="1670"/>
        <end position="1837"/>
    </location>
</feature>
<name>A0A9P4QR19_9PLEO</name>
<dbReference type="PANTHER" id="PTHR47182">
    <property type="entry name" value="CELL WALL ALPHA-1,3-GLUCAN SYNTHASE AGS1-RELATED"/>
    <property type="match status" value="1"/>
</dbReference>
<dbReference type="InterPro" id="IPR058654">
    <property type="entry name" value="Mok11-14/Ags1-like_TM"/>
</dbReference>
<dbReference type="Pfam" id="PF26111">
    <property type="entry name" value="Ig_Mok13"/>
    <property type="match status" value="1"/>
</dbReference>
<comment type="caution">
    <text evidence="11">The sequence shown here is derived from an EMBL/GenBank/DDBJ whole genome shotgun (WGS) entry which is preliminary data.</text>
</comment>
<dbReference type="FunFam" id="3.40.50.2000:FF:000058">
    <property type="entry name" value="Alpha-1,3-glucan synthase Ags1"/>
    <property type="match status" value="1"/>
</dbReference>
<feature type="transmembrane region" description="Helical" evidence="8">
    <location>
        <begin position="1972"/>
        <end position="1994"/>
    </location>
</feature>
<feature type="transmembrane region" description="Helical" evidence="8">
    <location>
        <begin position="2006"/>
        <end position="2024"/>
    </location>
</feature>
<dbReference type="InterPro" id="IPR058659">
    <property type="entry name" value="Mok11-13/Ags1-like_CBM"/>
</dbReference>
<dbReference type="InterPro" id="IPR058658">
    <property type="entry name" value="Mok11-13/Ags1-like_Ig_2"/>
</dbReference>
<feature type="transmembrane region" description="Helical" evidence="8">
    <location>
        <begin position="2321"/>
        <end position="2344"/>
    </location>
</feature>
<evidence type="ECO:0000256" key="9">
    <source>
        <dbReference type="SAM" id="SignalP"/>
    </source>
</evidence>
<dbReference type="Pfam" id="PF26108">
    <property type="entry name" value="GH_Mok13"/>
    <property type="match status" value="1"/>
</dbReference>
<feature type="domain" description="Glycosyl hydrolase family 13 catalytic" evidence="10">
    <location>
        <begin position="65"/>
        <end position="514"/>
    </location>
</feature>
<feature type="transmembrane region" description="Helical" evidence="8">
    <location>
        <begin position="2217"/>
        <end position="2238"/>
    </location>
</feature>
<comment type="similarity">
    <text evidence="1">Belongs to the glycosyltransferase group 1 family.</text>
</comment>
<dbReference type="OrthoDB" id="512920at2759"/>
<dbReference type="Pfam" id="PF26122">
    <property type="entry name" value="CBM_Mok13"/>
    <property type="match status" value="1"/>
</dbReference>
<evidence type="ECO:0000259" key="10">
    <source>
        <dbReference type="SMART" id="SM00642"/>
    </source>
</evidence>
<feature type="transmembrane region" description="Helical" evidence="8">
    <location>
        <begin position="2185"/>
        <end position="2205"/>
    </location>
</feature>
<feature type="region of interest" description="Disordered" evidence="7">
    <location>
        <begin position="1922"/>
        <end position="1943"/>
    </location>
</feature>
<dbReference type="Gene3D" id="3.40.50.2000">
    <property type="entry name" value="Glycogen Phosphorylase B"/>
    <property type="match status" value="2"/>
</dbReference>
<sequence length="2395" mass="267673">MVLNRHLLSLSCFVVSVLALRYDPAHVGWNLNLNESAVDPLDYWGEWENHTFNPSPRSWRFPFYVLTLDRYVDGDPTNNEANGTTFEHDWTSNQFRFGGDAKGMMNNLDYIQGMGIKAVYLSGAPFINMPWSGDGFGALDFTLLDHHHGVIDDWRALVTEMHRRDMYVILDNTLGTMGDLLQWVGSENVSAPFKWEEYDVRYKSSRQYLDFSISNNRNGTCKYPRMWGADGFPLRNQTVLEAMERPCMDSEFDQYGDMKGVGEVPVEETQLAKFAGVQDRLRTWRDDVLDKVMHFSCIQIAMLDIDGFRMDKAAQTPIDVHAKWSEHQRQCARRYGKDNFLIVGEIVSKVPYASLMIGRGKQPNQAFDNLTQAVAALDVQHDENYLRPFGTSLLDGDAFHYPFYGAMTRFLGLDGPIGLEGVDFVALWHDLLLHEDMVNANTGEFDPRHLWGLTNQDVFRWPALANGTQRHLLGLFIANLMMPGAPFQLWGEEQESYILENQASDYVFGRTPMASQQAWQMHGCYKLGEEVYVDMPFDKALRGCEDDTVSLDHRDPSHFMRNILKRHYELRDQYPVLNDGAHLETLSSQTYDIYLHGSLNMPSPTGIWSVYRGRFEGVQDFADVSAMGNQGLWIIYSNDNHTVDYTFNCQNQTEGLISPFPEGTTVKSLFYPYEEYTLETSPAKLGIEGSDERNGCLSSIQMQAWSYKLFVPISKWTQPGPTITRVIPGHDQRIQSDNQEGQPQNVTLEVHFSSEMDCEVFTRSFSVSSSTANGEVARLNMNSINCSVTPNPLLEDNFPYVGQVPTNWTMRGVLENVYDGIHVYTINNVSTWKTNMHTNAVDHFMFRVGQLDNPLVFPSVSNYSSSLLRRDEDTGVLTVSHKAPGADKWQYSLNWGHTWSQWLDYDGQNATLELQPWSGSEEQEWEGEHVIVRYWSEKAGSMEHVQHGDVGFHTPRRWPHMHVTGEWNMYGFDAGLSDSMHDTGTGQWHFEMMAEYPTTAILSTWGINADGQPDKSKMYGDVDHDGILDFLPPTSLGKNVINITNPGMPFTGVRVVANDANLRYHFEPVGNAWRQLTLAVLLGIIPLGTGALAIFLFVKSFYHIKFNERGVTEKNASIMGLPYFSSAALSRTASSTFSLFNKPKAIATPNPQRQEGFATDDENSRRTILIATMEYEIADWNLKIKIGGLGVMASLMGKNLQHQNLIWVVPCVGGLDYPVDQVSEPMHITIMGQVYTISVQNHRYQNITFVLLDAPVFRAQTKSDPYPARMDDMDSAVYYSAWNQCIAEAIRRFPQIDLYHINDYHGALAPLYLLPNPPPCALSLHNAEFQGLWSIKRPEDMDEICRVFNLSKDTVVKYVQFGEVFNLLHAGASYLRIHQRGFGAVGVSKKYGKRSFARYPIFWGLSKIGSLPNPDPSDTAAWSKDDKLPESVAIDQEQEAQRGMLRTQAQEWAGLQVDPDAELFVFVGRWSMQKGVDIIADVFPSILEKNPKAQLICIGPVIDLYGKFAALKLQRLMELYPDRVCSKPEFTILPPYIFSGAEFALIPSRDEPFGLVAVEFGRKGALGVGSRVGGLGTMPGWWFTIESTATKHLIRQFQGAIKAAMNSSQRKRAEMRARSAIQRFPVAQWVQDLDKLQSGSIKVHQSTHGKKTSSTAGSFTDLLSPLPSAPGSLFSSPVNTRPSSRMGSRVGSRVTSRASSPIREELPPVPHPATRSSSFSHGRHRNRPTPLSLDFAAVSESTTPVPSSPVLESPTEGANGYNLFPIPSHASDEAPSNSNLRRGLGRAAYTRHMSRQNSQDSSMSVSSVPASPGHSGVQTPNPPSPSAPSPGPFLSASPSVLDLKDVVGEEKNYRMQKVEPFFTDSQGLYTKQFDRLLGGLNGRTSTNELCIEEFIVKSEKNWFSRFYDAKLGIKRPSAKASMVEDSSSSSSSTTSVRTGEAADTTDDEFELGADYTPTTGIRKLVQYKIRDWPLYAFFMALGQILAANSYQITLLSGEVGQTATKLYVVASIYLAASILWWTIFRLVPSRYCVALPFICYSAAFFILGMAPYGRSFESRGWIQNVATGLYALASGSGSLYFALNFGSEGGTASHTWVFRACVVQGTQQIYVTVLWYWGSYLSSLSATGQNPTGFASSPYITAVTTPVAILLGAIGIALFLGLPDFYRSSPGSVPSFYSSIMRRKIILWFFVVVIIQNYFLSAPYGRNWRYLWSSKHAPIYAVFILVIVFFVLVWIALFSIFQKLSIEHSWILPIFAIGLGAPRWCQMLWGVSGMGVYVPWAATPTIGALLGRALWLWLGVLDALQGVGFGMILLQTMTRFHVAFTLTAAQVVGSVATIVARATAPDRLGPGPVFPNLALSTQGLGNGVFWVALLLQGVVCIGFFMFFRKEQLFKP</sequence>
<evidence type="ECO:0000256" key="2">
    <source>
        <dbReference type="ARBA" id="ARBA00012688"/>
    </source>
</evidence>
<keyword evidence="9" id="KW-0732">Signal</keyword>
<keyword evidence="4" id="KW-0808">Transferase</keyword>
<dbReference type="Gene3D" id="3.20.20.80">
    <property type="entry name" value="Glycosidases"/>
    <property type="match status" value="2"/>
</dbReference>
<dbReference type="GO" id="GO:0047657">
    <property type="term" value="F:alpha-1,3-glucan synthase activity"/>
    <property type="evidence" value="ECO:0007669"/>
    <property type="project" value="UniProtKB-EC"/>
</dbReference>
<dbReference type="SMART" id="SM00642">
    <property type="entry name" value="Aamy"/>
    <property type="match status" value="1"/>
</dbReference>
<evidence type="ECO:0000313" key="11">
    <source>
        <dbReference type="EMBL" id="KAF2729396.1"/>
    </source>
</evidence>
<evidence type="ECO:0000256" key="8">
    <source>
        <dbReference type="SAM" id="Phobius"/>
    </source>
</evidence>
<dbReference type="SUPFAM" id="SSF51445">
    <property type="entry name" value="(Trans)glycosidases"/>
    <property type="match status" value="1"/>
</dbReference>
<dbReference type="InterPro" id="IPR058657">
    <property type="entry name" value="Mok11-13/Ags1-like_Ig"/>
</dbReference>
<dbReference type="FunFam" id="3.40.50.2000:FF:000052">
    <property type="entry name" value="Alpha-1,3-glucan synthase Ags2"/>
    <property type="match status" value="1"/>
</dbReference>
<evidence type="ECO:0000256" key="1">
    <source>
        <dbReference type="ARBA" id="ARBA00006122"/>
    </source>
</evidence>
<dbReference type="Pfam" id="PF26127">
    <property type="entry name" value="12TM_Mok13"/>
    <property type="match status" value="1"/>
</dbReference>
<keyword evidence="11" id="KW-0378">Hydrolase</keyword>
<feature type="compositionally biased region" description="Pro residues" evidence="7">
    <location>
        <begin position="1820"/>
        <end position="1831"/>
    </location>
</feature>
<feature type="transmembrane region" description="Helical" evidence="8">
    <location>
        <begin position="1076"/>
        <end position="1098"/>
    </location>
</feature>
<dbReference type="GO" id="GO:0016787">
    <property type="term" value="F:hydrolase activity"/>
    <property type="evidence" value="ECO:0007669"/>
    <property type="project" value="UniProtKB-KW"/>
</dbReference>
<feature type="compositionally biased region" description="Low complexity" evidence="7">
    <location>
        <begin position="1795"/>
        <end position="1812"/>
    </location>
</feature>
<evidence type="ECO:0000256" key="5">
    <source>
        <dbReference type="ARBA" id="ARBA00023316"/>
    </source>
</evidence>
<dbReference type="InterPro" id="IPR013534">
    <property type="entry name" value="Starch_synth_cat_dom"/>
</dbReference>
<keyword evidence="8" id="KW-0812">Transmembrane</keyword>
<dbReference type="Pfam" id="PF00534">
    <property type="entry name" value="Glycos_transf_1"/>
    <property type="match status" value="1"/>
</dbReference>
<dbReference type="Proteomes" id="UP000799444">
    <property type="component" value="Unassembled WGS sequence"/>
</dbReference>
<evidence type="ECO:0000313" key="12">
    <source>
        <dbReference type="Proteomes" id="UP000799444"/>
    </source>
</evidence>
<feature type="compositionally biased region" description="Low complexity" evidence="7">
    <location>
        <begin position="1926"/>
        <end position="1935"/>
    </location>
</feature>
<proteinExistence type="inferred from homology"/>
<accession>A0A9P4QR19</accession>
<dbReference type="PANTHER" id="PTHR47182:SF2">
    <property type="entry name" value="CELL WALL ALPHA-1,3-GLUCAN SYNTHASE AGS1"/>
    <property type="match status" value="1"/>
</dbReference>
<feature type="transmembrane region" description="Helical" evidence="8">
    <location>
        <begin position="2097"/>
        <end position="2118"/>
    </location>
</feature>
<comment type="catalytic activity">
    <reaction evidence="6">
        <text>[(1-&gt;3)-alpha-D-glucosyl](n) + UDP-alpha-D-glucose = [(1-&gt;3)-alpha-D-glucosyl](n+1) + UDP + H(+)</text>
        <dbReference type="Rhea" id="RHEA:19749"/>
        <dbReference type="Rhea" id="RHEA-COMP:11150"/>
        <dbReference type="Rhea" id="RHEA-COMP:11151"/>
        <dbReference type="ChEBI" id="CHEBI:15378"/>
        <dbReference type="ChEBI" id="CHEBI:28100"/>
        <dbReference type="ChEBI" id="CHEBI:58223"/>
        <dbReference type="ChEBI" id="CHEBI:58885"/>
        <dbReference type="EC" id="2.4.1.183"/>
    </reaction>
</comment>
<dbReference type="InterPro" id="IPR006047">
    <property type="entry name" value="GH13_cat_dom"/>
</dbReference>
<dbReference type="InterPro" id="IPR017853">
    <property type="entry name" value="GH"/>
</dbReference>
<dbReference type="SUPFAM" id="SSF53756">
    <property type="entry name" value="UDP-Glycosyltransferase/glycogen phosphorylase"/>
    <property type="match status" value="1"/>
</dbReference>
<organism evidence="11 12">
    <name type="scientific">Polyplosphaeria fusca</name>
    <dbReference type="NCBI Taxonomy" id="682080"/>
    <lineage>
        <taxon>Eukaryota</taxon>
        <taxon>Fungi</taxon>
        <taxon>Dikarya</taxon>
        <taxon>Ascomycota</taxon>
        <taxon>Pezizomycotina</taxon>
        <taxon>Dothideomycetes</taxon>
        <taxon>Pleosporomycetidae</taxon>
        <taxon>Pleosporales</taxon>
        <taxon>Tetraplosphaeriaceae</taxon>
        <taxon>Polyplosphaeria</taxon>
    </lineage>
</organism>
<keyword evidence="3" id="KW-0328">Glycosyltransferase</keyword>
<dbReference type="Pfam" id="PF26114">
    <property type="entry name" value="Ig_2_Mok13"/>
    <property type="match status" value="1"/>
</dbReference>
<dbReference type="Pfam" id="PF08323">
    <property type="entry name" value="Glyco_transf_5"/>
    <property type="match status" value="1"/>
</dbReference>
<dbReference type="GO" id="GO:0009277">
    <property type="term" value="C:fungal-type cell wall"/>
    <property type="evidence" value="ECO:0007669"/>
    <property type="project" value="TreeGrafter"/>
</dbReference>
<dbReference type="InterPro" id="IPR058656">
    <property type="entry name" value="Mok11-13/Ags1-like_GH"/>
</dbReference>
<feature type="signal peptide" evidence="9">
    <location>
        <begin position="1"/>
        <end position="19"/>
    </location>
</feature>
<dbReference type="GO" id="GO:0070600">
    <property type="term" value="P:fungal-type cell wall (1-&gt;3)-alpha-glucan biosynthetic process"/>
    <property type="evidence" value="ECO:0007669"/>
    <property type="project" value="TreeGrafter"/>
</dbReference>
<evidence type="ECO:0000256" key="7">
    <source>
        <dbReference type="SAM" id="MobiDB-lite"/>
    </source>
</evidence>
<dbReference type="EMBL" id="ML996246">
    <property type="protein sequence ID" value="KAF2729396.1"/>
    <property type="molecule type" value="Genomic_DNA"/>
</dbReference>
<reference evidence="11" key="1">
    <citation type="journal article" date="2020" name="Stud. Mycol.">
        <title>101 Dothideomycetes genomes: a test case for predicting lifestyles and emergence of pathogens.</title>
        <authorList>
            <person name="Haridas S."/>
            <person name="Albert R."/>
            <person name="Binder M."/>
            <person name="Bloem J."/>
            <person name="Labutti K."/>
            <person name="Salamov A."/>
            <person name="Andreopoulos B."/>
            <person name="Baker S."/>
            <person name="Barry K."/>
            <person name="Bills G."/>
            <person name="Bluhm B."/>
            <person name="Cannon C."/>
            <person name="Castanera R."/>
            <person name="Culley D."/>
            <person name="Daum C."/>
            <person name="Ezra D."/>
            <person name="Gonzalez J."/>
            <person name="Henrissat B."/>
            <person name="Kuo A."/>
            <person name="Liang C."/>
            <person name="Lipzen A."/>
            <person name="Lutzoni F."/>
            <person name="Magnuson J."/>
            <person name="Mondo S."/>
            <person name="Nolan M."/>
            <person name="Ohm R."/>
            <person name="Pangilinan J."/>
            <person name="Park H.-J."/>
            <person name="Ramirez L."/>
            <person name="Alfaro M."/>
            <person name="Sun H."/>
            <person name="Tritt A."/>
            <person name="Yoshinaga Y."/>
            <person name="Zwiers L.-H."/>
            <person name="Turgeon B."/>
            <person name="Goodwin S."/>
            <person name="Spatafora J."/>
            <person name="Crous P."/>
            <person name="Grigoriev I."/>
        </authorList>
    </citation>
    <scope>NUCLEOTIDE SEQUENCE</scope>
    <source>
        <strain evidence="11">CBS 125425</strain>
    </source>
</reference>
<protein>
    <recommendedName>
        <fullName evidence="2">alpha-1,3-glucan synthase</fullName>
        <ecNumber evidence="2">2.4.1.183</ecNumber>
    </recommendedName>
</protein>
<feature type="transmembrane region" description="Helical" evidence="8">
    <location>
        <begin position="2250"/>
        <end position="2269"/>
    </location>
</feature>
<dbReference type="InterPro" id="IPR058655">
    <property type="entry name" value="Mok11-14/Ags1-like"/>
</dbReference>
<feature type="transmembrane region" description="Helical" evidence="8">
    <location>
        <begin position="2065"/>
        <end position="2085"/>
    </location>
</feature>
<evidence type="ECO:0000256" key="6">
    <source>
        <dbReference type="ARBA" id="ARBA00048960"/>
    </source>
</evidence>
<feature type="transmembrane region" description="Helical" evidence="8">
    <location>
        <begin position="2138"/>
        <end position="2162"/>
    </location>
</feature>
<feature type="compositionally biased region" description="Low complexity" evidence="7">
    <location>
        <begin position="1670"/>
        <end position="1700"/>
    </location>
</feature>
<evidence type="ECO:0000256" key="3">
    <source>
        <dbReference type="ARBA" id="ARBA00022676"/>
    </source>
</evidence>
<dbReference type="EC" id="2.4.1.183" evidence="2"/>
<feature type="transmembrane region" description="Helical" evidence="8">
    <location>
        <begin position="2294"/>
        <end position="2314"/>
    </location>
</feature>
<dbReference type="InterPro" id="IPR001296">
    <property type="entry name" value="Glyco_trans_1"/>
</dbReference>
<keyword evidence="5" id="KW-0961">Cell wall biogenesis/degradation</keyword>
<feature type="transmembrane region" description="Helical" evidence="8">
    <location>
        <begin position="2364"/>
        <end position="2387"/>
    </location>
</feature>
<keyword evidence="8" id="KW-1133">Transmembrane helix</keyword>
<gene>
    <name evidence="11" type="ORF">EJ04DRAFT_568667</name>
</gene>
<dbReference type="Pfam" id="PF00128">
    <property type="entry name" value="Alpha-amylase"/>
    <property type="match status" value="1"/>
</dbReference>
<keyword evidence="12" id="KW-1185">Reference proteome</keyword>
<feature type="transmembrane region" description="Helical" evidence="8">
    <location>
        <begin position="2031"/>
        <end position="2053"/>
    </location>
</feature>
<evidence type="ECO:0000256" key="4">
    <source>
        <dbReference type="ARBA" id="ARBA00022679"/>
    </source>
</evidence>
<feature type="chain" id="PRO_5040284459" description="alpha-1,3-glucan synthase" evidence="9">
    <location>
        <begin position="20"/>
        <end position="2395"/>
    </location>
</feature>